<dbReference type="GO" id="GO:0009252">
    <property type="term" value="P:peptidoglycan biosynthetic process"/>
    <property type="evidence" value="ECO:0007669"/>
    <property type="project" value="TreeGrafter"/>
</dbReference>
<dbReference type="EMBL" id="AAMO01000011">
    <property type="protein sequence ID" value="EAQ01665.1"/>
    <property type="molecule type" value="Genomic_DNA"/>
</dbReference>
<dbReference type="Pfam" id="PF06832">
    <property type="entry name" value="BiPBP_C"/>
    <property type="match status" value="1"/>
</dbReference>
<dbReference type="GO" id="GO:0008658">
    <property type="term" value="F:penicillin binding"/>
    <property type="evidence" value="ECO:0007669"/>
    <property type="project" value="InterPro"/>
</dbReference>
<organism evidence="6 7">
    <name type="scientific">Pseudooceanicola batsensis (strain ATCC BAA-863 / DSM 15984 / KCTC 12145 / HTCC2597)</name>
    <name type="common">Oceanicola batsensis</name>
    <dbReference type="NCBI Taxonomy" id="252305"/>
    <lineage>
        <taxon>Bacteria</taxon>
        <taxon>Pseudomonadati</taxon>
        <taxon>Pseudomonadota</taxon>
        <taxon>Alphaproteobacteria</taxon>
        <taxon>Rhodobacterales</taxon>
        <taxon>Paracoccaceae</taxon>
        <taxon>Pseudooceanicola</taxon>
    </lineage>
</organism>
<dbReference type="InterPro" id="IPR012338">
    <property type="entry name" value="Beta-lactam/transpept-like"/>
</dbReference>
<reference evidence="6 7" key="1">
    <citation type="journal article" date="2010" name="J. Bacteriol.">
        <title>Genome sequences of Oceanicola granulosus HTCC2516(T) and Oceanicola batsensis HTCC2597(TDelta).</title>
        <authorList>
            <person name="Thrash J.C."/>
            <person name="Cho J.C."/>
            <person name="Vergin K.L."/>
            <person name="Giovannoni S.J."/>
        </authorList>
    </citation>
    <scope>NUCLEOTIDE SEQUENCE [LARGE SCALE GENOMIC DNA]</scope>
    <source>
        <strain evidence="7">ATCC BAA-863 / DSM 15984 / KCTC 12145 / HTCC2597</strain>
    </source>
</reference>
<keyword evidence="1" id="KW-0328">Glycosyltransferase</keyword>
<proteinExistence type="predicted"/>
<name>A3U265_PSEBH</name>
<dbReference type="STRING" id="252305.OB2597_14516"/>
<evidence type="ECO:0000259" key="5">
    <source>
        <dbReference type="Pfam" id="PF06832"/>
    </source>
</evidence>
<feature type="region of interest" description="Disordered" evidence="3">
    <location>
        <begin position="255"/>
        <end position="274"/>
    </location>
</feature>
<evidence type="ECO:0000256" key="3">
    <source>
        <dbReference type="SAM" id="MobiDB-lite"/>
    </source>
</evidence>
<dbReference type="AlphaFoldDB" id="A3U265"/>
<dbReference type="GO" id="GO:0030288">
    <property type="term" value="C:outer membrane-bounded periplasmic space"/>
    <property type="evidence" value="ECO:0007669"/>
    <property type="project" value="TreeGrafter"/>
</dbReference>
<protein>
    <submittedName>
        <fullName evidence="6">Penicillin-binding protein 1C</fullName>
    </submittedName>
</protein>
<feature type="domain" description="Penicillin-binding protein transpeptidase" evidence="4">
    <location>
        <begin position="7"/>
        <end position="189"/>
    </location>
</feature>
<dbReference type="PANTHER" id="PTHR32282:SF15">
    <property type="entry name" value="PENICILLIN-BINDING PROTEIN 1C"/>
    <property type="match status" value="1"/>
</dbReference>
<sequence>MTRALRSPGSTLKPLVYGLAFDRGLAHPETLIDDRPMSFDGYAPRNFDGVFHGEIPVARALRLSLNLPAVQLTEAIGPQNLVAALRRAGAAPEIPGGRPGLAVALGGLGLTLGDLVQLYAGLANGGMAQPLRWRSGEKEETARIMTRASAWQIGEILTGLAPPPGAPADRLAYKTGTSYGHRDAWAVGFDGAHVVGVWIGRPDGTPVPGAFGGDTAAPILFEAFGRLKPALDPLPPPPPETLLIAASRLPEPLRRFRSGGASEDAGDRPRLSFPPEGAVLAAGGSVPAKVRDGRPPFTWLANGRPVRIGERGREILLDRLGPGHTELSVIDAAGRASRVRIVLE</sequence>
<evidence type="ECO:0000256" key="2">
    <source>
        <dbReference type="ARBA" id="ARBA00022679"/>
    </source>
</evidence>
<dbReference type="PANTHER" id="PTHR32282">
    <property type="entry name" value="BINDING PROTEIN TRANSPEPTIDASE, PUTATIVE-RELATED"/>
    <property type="match status" value="1"/>
</dbReference>
<evidence type="ECO:0000313" key="6">
    <source>
        <dbReference type="EMBL" id="EAQ01665.1"/>
    </source>
</evidence>
<dbReference type="InterPro" id="IPR009647">
    <property type="entry name" value="PBP_C"/>
</dbReference>
<evidence type="ECO:0000313" key="7">
    <source>
        <dbReference type="Proteomes" id="UP000004318"/>
    </source>
</evidence>
<accession>A3U265</accession>
<evidence type="ECO:0000259" key="4">
    <source>
        <dbReference type="Pfam" id="PF00905"/>
    </source>
</evidence>
<dbReference type="InterPro" id="IPR001460">
    <property type="entry name" value="PCN-bd_Tpept"/>
</dbReference>
<dbReference type="GO" id="GO:0008955">
    <property type="term" value="F:peptidoglycan glycosyltransferase activity"/>
    <property type="evidence" value="ECO:0007669"/>
    <property type="project" value="TreeGrafter"/>
</dbReference>
<gene>
    <name evidence="6" type="ORF">OB2597_14516</name>
</gene>
<dbReference type="eggNOG" id="COG4953">
    <property type="taxonomic scope" value="Bacteria"/>
</dbReference>
<keyword evidence="2" id="KW-0808">Transferase</keyword>
<dbReference type="SUPFAM" id="SSF56601">
    <property type="entry name" value="beta-lactamase/transpeptidase-like"/>
    <property type="match status" value="1"/>
</dbReference>
<dbReference type="Pfam" id="PF00905">
    <property type="entry name" value="Transpeptidase"/>
    <property type="match status" value="1"/>
</dbReference>
<dbReference type="Gene3D" id="3.40.710.10">
    <property type="entry name" value="DD-peptidase/beta-lactamase superfamily"/>
    <property type="match status" value="1"/>
</dbReference>
<dbReference type="HOGENOM" id="CLU_006354_7_3_5"/>
<keyword evidence="7" id="KW-1185">Reference proteome</keyword>
<evidence type="ECO:0000256" key="1">
    <source>
        <dbReference type="ARBA" id="ARBA00022676"/>
    </source>
</evidence>
<comment type="caution">
    <text evidence="6">The sequence shown here is derived from an EMBL/GenBank/DDBJ whole genome shotgun (WGS) entry which is preliminary data.</text>
</comment>
<dbReference type="Proteomes" id="UP000004318">
    <property type="component" value="Unassembled WGS sequence"/>
</dbReference>
<dbReference type="InterPro" id="IPR050396">
    <property type="entry name" value="Glycosyltr_51/Transpeptidase"/>
</dbReference>
<feature type="domain" description="Penicillin-binding C-terminal" evidence="5">
    <location>
        <begin position="261"/>
        <end position="341"/>
    </location>
</feature>